<dbReference type="AlphaFoldDB" id="A0A4C1WUG5"/>
<evidence type="ECO:0000256" key="1">
    <source>
        <dbReference type="SAM" id="MobiDB-lite"/>
    </source>
</evidence>
<proteinExistence type="predicted"/>
<evidence type="ECO:0000313" key="2">
    <source>
        <dbReference type="EMBL" id="GBP53859.1"/>
    </source>
</evidence>
<feature type="compositionally biased region" description="Basic and acidic residues" evidence="1">
    <location>
        <begin position="8"/>
        <end position="23"/>
    </location>
</feature>
<organism evidence="2 3">
    <name type="scientific">Eumeta variegata</name>
    <name type="common">Bagworm moth</name>
    <name type="synonym">Eumeta japonica</name>
    <dbReference type="NCBI Taxonomy" id="151549"/>
    <lineage>
        <taxon>Eukaryota</taxon>
        <taxon>Metazoa</taxon>
        <taxon>Ecdysozoa</taxon>
        <taxon>Arthropoda</taxon>
        <taxon>Hexapoda</taxon>
        <taxon>Insecta</taxon>
        <taxon>Pterygota</taxon>
        <taxon>Neoptera</taxon>
        <taxon>Endopterygota</taxon>
        <taxon>Lepidoptera</taxon>
        <taxon>Glossata</taxon>
        <taxon>Ditrysia</taxon>
        <taxon>Tineoidea</taxon>
        <taxon>Psychidae</taxon>
        <taxon>Oiketicinae</taxon>
        <taxon>Eumeta</taxon>
    </lineage>
</organism>
<gene>
    <name evidence="2" type="ORF">EVAR_96766_1</name>
</gene>
<dbReference type="Proteomes" id="UP000299102">
    <property type="component" value="Unassembled WGS sequence"/>
</dbReference>
<dbReference type="EMBL" id="BGZK01000635">
    <property type="protein sequence ID" value="GBP53859.1"/>
    <property type="molecule type" value="Genomic_DNA"/>
</dbReference>
<comment type="caution">
    <text evidence="2">The sequence shown here is derived from an EMBL/GenBank/DDBJ whole genome shotgun (WGS) entry which is preliminary data.</text>
</comment>
<protein>
    <submittedName>
        <fullName evidence="2">Uncharacterized protein</fullName>
    </submittedName>
</protein>
<evidence type="ECO:0000313" key="3">
    <source>
        <dbReference type="Proteomes" id="UP000299102"/>
    </source>
</evidence>
<accession>A0A4C1WUG5</accession>
<feature type="region of interest" description="Disordered" evidence="1">
    <location>
        <begin position="1"/>
        <end position="50"/>
    </location>
</feature>
<name>A0A4C1WUG5_EUMVA</name>
<keyword evidence="3" id="KW-1185">Reference proteome</keyword>
<reference evidence="2 3" key="1">
    <citation type="journal article" date="2019" name="Commun. Biol.">
        <title>The bagworm genome reveals a unique fibroin gene that provides high tensile strength.</title>
        <authorList>
            <person name="Kono N."/>
            <person name="Nakamura H."/>
            <person name="Ohtoshi R."/>
            <person name="Tomita M."/>
            <person name="Numata K."/>
            <person name="Arakawa K."/>
        </authorList>
    </citation>
    <scope>NUCLEOTIDE SEQUENCE [LARGE SCALE GENOMIC DNA]</scope>
</reference>
<sequence length="93" mass="10707">MTLIRNGAKVESEAEIEFDRTSSRPEPPPARTGNQIKDDGSRQSGPPYRVGANRWPFDKLLPHFFGLFEKHTRKLKKKAFILLNKLEQIRVFG</sequence>